<dbReference type="SUPFAM" id="SSF51735">
    <property type="entry name" value="NAD(P)-binding Rossmann-fold domains"/>
    <property type="match status" value="1"/>
</dbReference>
<dbReference type="Pfam" id="PF00725">
    <property type="entry name" value="3HCDH"/>
    <property type="match status" value="1"/>
</dbReference>
<dbReference type="InterPro" id="IPR036291">
    <property type="entry name" value="NAD(P)-bd_dom_sf"/>
</dbReference>
<proteinExistence type="predicted"/>
<evidence type="ECO:0000313" key="5">
    <source>
        <dbReference type="Proteomes" id="UP001062738"/>
    </source>
</evidence>
<accession>A0ABT4DKX8</accession>
<dbReference type="InterPro" id="IPR008927">
    <property type="entry name" value="6-PGluconate_DH-like_C_sf"/>
</dbReference>
<organism evidence="4 5">
    <name type="scientific">Fusobacterium simiae</name>
    <dbReference type="NCBI Taxonomy" id="855"/>
    <lineage>
        <taxon>Bacteria</taxon>
        <taxon>Fusobacteriati</taxon>
        <taxon>Fusobacteriota</taxon>
        <taxon>Fusobacteriia</taxon>
        <taxon>Fusobacteriales</taxon>
        <taxon>Fusobacteriaceae</taxon>
        <taxon>Fusobacterium</taxon>
    </lineage>
</organism>
<dbReference type="InterPro" id="IPR006176">
    <property type="entry name" value="3-OHacyl-CoA_DH_NAD-bd"/>
</dbReference>
<dbReference type="InterPro" id="IPR013328">
    <property type="entry name" value="6PGD_dom2"/>
</dbReference>
<dbReference type="EMBL" id="JAOXXL010000063">
    <property type="protein sequence ID" value="MCY7009247.1"/>
    <property type="molecule type" value="Genomic_DNA"/>
</dbReference>
<gene>
    <name evidence="4" type="ORF">OCK72_11505</name>
</gene>
<dbReference type="PANTHER" id="PTHR48075:SF5">
    <property type="entry name" value="3-HYDROXYBUTYRYL-COA DEHYDROGENASE"/>
    <property type="match status" value="1"/>
</dbReference>
<dbReference type="SUPFAM" id="SSF48179">
    <property type="entry name" value="6-phosphogluconate dehydrogenase C-terminal domain-like"/>
    <property type="match status" value="1"/>
</dbReference>
<dbReference type="Gene3D" id="1.10.1040.10">
    <property type="entry name" value="N-(1-d-carboxylethyl)-l-norvaline Dehydrogenase, domain 2"/>
    <property type="match status" value="1"/>
</dbReference>
<comment type="caution">
    <text evidence="4">The sequence shown here is derived from an EMBL/GenBank/DDBJ whole genome shotgun (WGS) entry which is preliminary data.</text>
</comment>
<dbReference type="InterPro" id="IPR022694">
    <property type="entry name" value="3-OHacyl-CoA_DH"/>
</dbReference>
<reference evidence="4" key="1">
    <citation type="submission" date="2022-09" db="EMBL/GenBank/DDBJ databases">
        <authorList>
            <person name="Zoaiter M."/>
        </authorList>
    </citation>
    <scope>NUCLEOTIDE SEQUENCE</scope>
    <source>
        <strain evidence="4">DSM 19848</strain>
    </source>
</reference>
<dbReference type="Gene3D" id="3.40.50.720">
    <property type="entry name" value="NAD(P)-binding Rossmann-like Domain"/>
    <property type="match status" value="1"/>
</dbReference>
<protein>
    <submittedName>
        <fullName evidence="4">3-hydroxyacyl-CoA dehydrogenase family protein</fullName>
    </submittedName>
</protein>
<evidence type="ECO:0000256" key="1">
    <source>
        <dbReference type="ARBA" id="ARBA00023002"/>
    </source>
</evidence>
<evidence type="ECO:0000259" key="3">
    <source>
        <dbReference type="Pfam" id="PF02737"/>
    </source>
</evidence>
<evidence type="ECO:0000313" key="4">
    <source>
        <dbReference type="EMBL" id="MCY7009247.1"/>
    </source>
</evidence>
<dbReference type="Pfam" id="PF02737">
    <property type="entry name" value="3HCDH_N"/>
    <property type="match status" value="1"/>
</dbReference>
<feature type="domain" description="3-hydroxyacyl-CoA dehydrogenase NAD binding" evidence="3">
    <location>
        <begin position="8"/>
        <end position="185"/>
    </location>
</feature>
<dbReference type="PANTHER" id="PTHR48075">
    <property type="entry name" value="3-HYDROXYACYL-COA DEHYDROGENASE FAMILY PROTEIN"/>
    <property type="match status" value="1"/>
</dbReference>
<dbReference type="Proteomes" id="UP001062738">
    <property type="component" value="Unassembled WGS sequence"/>
</dbReference>
<evidence type="ECO:0000259" key="2">
    <source>
        <dbReference type="Pfam" id="PF00725"/>
    </source>
</evidence>
<feature type="domain" description="3-hydroxyacyl-CoA dehydrogenase C-terminal" evidence="2">
    <location>
        <begin position="188"/>
        <end position="285"/>
    </location>
</feature>
<dbReference type="InterPro" id="IPR006108">
    <property type="entry name" value="3HC_DH_C"/>
</dbReference>
<dbReference type="PIRSF" id="PIRSF000105">
    <property type="entry name" value="HCDH"/>
    <property type="match status" value="1"/>
</dbReference>
<keyword evidence="1" id="KW-0560">Oxidoreductase</keyword>
<name>A0ABT4DKX8_FUSSI</name>
<keyword evidence="5" id="KW-1185">Reference proteome</keyword>
<sequence length="309" mass="35166">MKEIKKLLICGGGMMGKGIAQIFSIKKDLKIIIYDKFDVDVHNGIRANMTQLKEKGIVTEEEITDRLSRISFTKDFYSDIVKDSDMVIECVLEIMELKQDLFAELENILAEDAIFCTNTSVMSPTEISKKLKHKERLVGTHFWNPAFLIPLVEVVKSDYSKDEVVQQVYNILIEVGKKAVICKKDVPGFIANRMQHALWREAIYIVEAGIADAKTVDDAVKYSFGLRLPQLAPMENADMVGTDLTYNIHNYVLRNLCNSTEPSPLLKELYEKGDLGFKTGKGFETWTKEEIEKSKSDLIEYLIKMVYGK</sequence>